<evidence type="ECO:0000259" key="9">
    <source>
        <dbReference type="Pfam" id="PF01551"/>
    </source>
</evidence>
<evidence type="ECO:0000256" key="8">
    <source>
        <dbReference type="SAM" id="SignalP"/>
    </source>
</evidence>
<feature type="coiled-coil region" evidence="7">
    <location>
        <begin position="31"/>
        <end position="86"/>
    </location>
</feature>
<keyword evidence="4" id="KW-0378">Hydrolase</keyword>
<evidence type="ECO:0000256" key="6">
    <source>
        <dbReference type="ARBA" id="ARBA00023049"/>
    </source>
</evidence>
<evidence type="ECO:0000313" key="11">
    <source>
        <dbReference type="Proteomes" id="UP001056937"/>
    </source>
</evidence>
<sequence>MRRPAALAALLALAAPAPGQTPGYDQNRAALFSARRAAAEAEARAAALQAAARGASDEATRARAEAAALTLRVAAAEQDLAAAQARIRLLGAIRARERRRLAARQGPILHLLAALQTMARRPPGLAIAQPGSVADLVHVRLLLADAMPVVAARTVRVRAELARATRLRAETEQAAAALVSSRHTLGARRQALAALEASATQRALRLADRAADVAQQAIGLGETARDIADRLRVDQAADQVVRRLAALPAPPPRPGPIAAAALPLHQGHDRYRLPFTGRVETGFGEVSPSGARARGLSLAVAPRAEVLAPAEGHVAFAGPFRSYGQVVILTHGGYWTTTLTGLATLAVHAGDHVRAGQPIGRAGATAPRLTVELRRGRRPIDVLAVAQAG</sequence>
<evidence type="ECO:0000256" key="2">
    <source>
        <dbReference type="ARBA" id="ARBA00022670"/>
    </source>
</evidence>
<keyword evidence="6" id="KW-0482">Metalloprotease</keyword>
<reference evidence="10" key="1">
    <citation type="journal article" date="2022" name="Toxins">
        <title>Genomic Analysis of Sphingopyxis sp. USTB-05 for Biodegrading Cyanobacterial Hepatotoxins.</title>
        <authorList>
            <person name="Liu C."/>
            <person name="Xu Q."/>
            <person name="Zhao Z."/>
            <person name="Zhang H."/>
            <person name="Liu X."/>
            <person name="Yin C."/>
            <person name="Liu Y."/>
            <person name="Yan H."/>
        </authorList>
    </citation>
    <scope>NUCLEOTIDE SEQUENCE</scope>
    <source>
        <strain evidence="10">NBD5</strain>
    </source>
</reference>
<name>A0ABY4XA94_9SPHN</name>
<evidence type="ECO:0000256" key="4">
    <source>
        <dbReference type="ARBA" id="ARBA00022801"/>
    </source>
</evidence>
<dbReference type="EMBL" id="CP084930">
    <property type="protein sequence ID" value="USI73601.1"/>
    <property type="molecule type" value="Genomic_DNA"/>
</dbReference>
<evidence type="ECO:0000256" key="7">
    <source>
        <dbReference type="SAM" id="Coils"/>
    </source>
</evidence>
<gene>
    <name evidence="10" type="ORF">LHA26_03750</name>
</gene>
<dbReference type="Pfam" id="PF01551">
    <property type="entry name" value="Peptidase_M23"/>
    <property type="match status" value="1"/>
</dbReference>
<keyword evidence="5" id="KW-0862">Zinc</keyword>
<feature type="signal peptide" evidence="8">
    <location>
        <begin position="1"/>
        <end position="19"/>
    </location>
</feature>
<feature type="chain" id="PRO_5046721825" evidence="8">
    <location>
        <begin position="20"/>
        <end position="389"/>
    </location>
</feature>
<comment type="cofactor">
    <cofactor evidence="1">
        <name>Zn(2+)</name>
        <dbReference type="ChEBI" id="CHEBI:29105"/>
    </cofactor>
</comment>
<proteinExistence type="predicted"/>
<keyword evidence="11" id="KW-1185">Reference proteome</keyword>
<evidence type="ECO:0000313" key="10">
    <source>
        <dbReference type="EMBL" id="USI73601.1"/>
    </source>
</evidence>
<dbReference type="InterPro" id="IPR050570">
    <property type="entry name" value="Cell_wall_metabolism_enzyme"/>
</dbReference>
<dbReference type="InterPro" id="IPR011055">
    <property type="entry name" value="Dup_hybrid_motif"/>
</dbReference>
<keyword evidence="8" id="KW-0732">Signal</keyword>
<evidence type="ECO:0000256" key="5">
    <source>
        <dbReference type="ARBA" id="ARBA00022833"/>
    </source>
</evidence>
<organism evidence="10 11">
    <name type="scientific">Sphingomonas morindae</name>
    <dbReference type="NCBI Taxonomy" id="1541170"/>
    <lineage>
        <taxon>Bacteria</taxon>
        <taxon>Pseudomonadati</taxon>
        <taxon>Pseudomonadota</taxon>
        <taxon>Alphaproteobacteria</taxon>
        <taxon>Sphingomonadales</taxon>
        <taxon>Sphingomonadaceae</taxon>
        <taxon>Sphingomonas</taxon>
    </lineage>
</organism>
<evidence type="ECO:0000256" key="3">
    <source>
        <dbReference type="ARBA" id="ARBA00022723"/>
    </source>
</evidence>
<dbReference type="InterPro" id="IPR016047">
    <property type="entry name" value="M23ase_b-sheet_dom"/>
</dbReference>
<evidence type="ECO:0000256" key="1">
    <source>
        <dbReference type="ARBA" id="ARBA00001947"/>
    </source>
</evidence>
<dbReference type="Gene3D" id="2.70.70.10">
    <property type="entry name" value="Glucose Permease (Domain IIA)"/>
    <property type="match status" value="1"/>
</dbReference>
<keyword evidence="3" id="KW-0479">Metal-binding</keyword>
<dbReference type="PANTHER" id="PTHR21666:SF288">
    <property type="entry name" value="CELL DIVISION PROTEIN YTFB"/>
    <property type="match status" value="1"/>
</dbReference>
<keyword evidence="2" id="KW-0645">Protease</keyword>
<accession>A0ABY4XA94</accession>
<feature type="domain" description="M23ase beta-sheet core" evidence="9">
    <location>
        <begin position="294"/>
        <end position="381"/>
    </location>
</feature>
<dbReference type="CDD" id="cd12797">
    <property type="entry name" value="M23_peptidase"/>
    <property type="match status" value="1"/>
</dbReference>
<dbReference type="RefSeq" id="WP_252167408.1">
    <property type="nucleotide sequence ID" value="NZ_CP084930.1"/>
</dbReference>
<protein>
    <submittedName>
        <fullName evidence="10">Peptidoglycan DD-metalloendopeptidase family protein</fullName>
    </submittedName>
</protein>
<dbReference type="SUPFAM" id="SSF51261">
    <property type="entry name" value="Duplicated hybrid motif"/>
    <property type="match status" value="1"/>
</dbReference>
<dbReference type="PANTHER" id="PTHR21666">
    <property type="entry name" value="PEPTIDASE-RELATED"/>
    <property type="match status" value="1"/>
</dbReference>
<keyword evidence="7" id="KW-0175">Coiled coil</keyword>
<dbReference type="Proteomes" id="UP001056937">
    <property type="component" value="Chromosome 1"/>
</dbReference>